<sequence length="415" mass="47403">MSTYRILRISYHVRCRNASSTRFVTTVQPPSIAPWSICTRYYASNTHPSNKINGLWQSLVRRWEWSVPVGVGVSLLAILQWRYLRRHPYPTDAAQLKGPVHDVMVRCYCSLPLRIISRVWGWVASIQLPVPLRSSVYGFYAKAFDADLQEIDLDLTSFPALVDFFVRPLKQGARPIANDCNIVSPSDGKVLHFGTVTSCRVEQVKGMTYNLQHFLGDTNGLQVNKSIPMKQSDCDDYVRSLLKNPSNQLYQLTVYLAPGDYHRFHSPTDWRIYFRRHFQGKLLSVNPRIASWLPDLFSLNERVVYIGEWSGGFMAYTAVGATNVGSIKVYCDRDLVTNTKKWPRYKHFEDANLDCATISKGELFGEFRMGSTIVLLFEAPKDFRFCLKSGQSIKVGQPLSESCIKPRERMQGQMS</sequence>
<dbReference type="Proteomes" id="UP000694920">
    <property type="component" value="Unplaced"/>
</dbReference>
<dbReference type="HAMAP" id="MF_03208">
    <property type="entry name" value="PS_decarb_PSD_B_type1_euk"/>
    <property type="match status" value="1"/>
</dbReference>
<comment type="pathway">
    <text evidence="13">Phospholipid metabolism; phosphatidylethanolamine biosynthesis; phosphatidylethanolamine from CDP-diacylglycerol: step 2/2.</text>
</comment>
<dbReference type="PANTHER" id="PTHR10067">
    <property type="entry name" value="PHOSPHATIDYLSERINE DECARBOXYLASE"/>
    <property type="match status" value="1"/>
</dbReference>
<gene>
    <name evidence="15" type="primary">LOC107264718</name>
</gene>
<dbReference type="PANTHER" id="PTHR10067:SF6">
    <property type="entry name" value="PHOSPHATIDYLSERINE DECARBOXYLASE PROENZYME, MITOCHONDRIAL"/>
    <property type="match status" value="1"/>
</dbReference>
<dbReference type="EC" id="4.1.1.65" evidence="13"/>
<evidence type="ECO:0000256" key="11">
    <source>
        <dbReference type="ARBA" id="ARBA00023317"/>
    </source>
</evidence>
<accession>A0AAJ7BM66</accession>
<comment type="function">
    <text evidence="12">Catalyzes the formation of phosphatidylethanolamine (PtdEtn) from phosphatidylserine (PtdSer). Plays a central role in phospholipid metabolism and in the interorganelle trafficking of phosphatidylserine. May be involved in lipid droplet biogenesis at the endoplasmic reticulum membrane.</text>
</comment>
<reference evidence="15" key="1">
    <citation type="submission" date="2025-08" db="UniProtKB">
        <authorList>
            <consortium name="RefSeq"/>
        </authorList>
    </citation>
    <scope>IDENTIFICATION</scope>
</reference>
<dbReference type="InterPro" id="IPR003817">
    <property type="entry name" value="PS_Dcarbxylase"/>
</dbReference>
<keyword evidence="8 13" id="KW-0594">Phospholipid biosynthesis</keyword>
<feature type="chain" id="PRO_5042302170" description="Phosphatidylserine decarboxylase beta chain" evidence="13">
    <location>
        <begin position="1"/>
        <end position="370"/>
    </location>
</feature>
<evidence type="ECO:0000256" key="7">
    <source>
        <dbReference type="ARBA" id="ARBA00023136"/>
    </source>
</evidence>
<dbReference type="KEGG" id="ccin:107264718"/>
<feature type="active site" description="Charge relay system; for autoendoproteolytic cleavage activity" evidence="13">
    <location>
        <position position="371"/>
    </location>
</feature>
<evidence type="ECO:0000313" key="15">
    <source>
        <dbReference type="RefSeq" id="XP_015588761.1"/>
    </source>
</evidence>
<comment type="similarity">
    <text evidence="13">Belongs to the phosphatidylserine decarboxylase family. PSD-B subfamily. Eukaryotic type I sub-subfamily.</text>
</comment>
<comment type="cofactor">
    <cofactor evidence="13">
        <name>pyruvate</name>
        <dbReference type="ChEBI" id="CHEBI:15361"/>
    </cofactor>
    <text evidence="13">Binds 1 pyruvoyl group covalently per subunit.</text>
</comment>
<feature type="active site" description="Charge relay system; for autoendoproteolytic cleavage activity" evidence="13">
    <location>
        <position position="265"/>
    </location>
</feature>
<dbReference type="InterPro" id="IPR033177">
    <property type="entry name" value="PSD-B"/>
</dbReference>
<comment type="subcellular location">
    <molecule>Phosphatidylserine decarboxylase beta chain</molecule>
    <subcellularLocation>
        <location evidence="13">Mitochondrion inner membrane</location>
        <topology evidence="13">Single-pass membrane protein</topology>
        <orientation evidence="13">Intermembrane side</orientation>
    </subcellularLocation>
</comment>
<keyword evidence="11 13" id="KW-0670">Pyruvate</keyword>
<keyword evidence="13" id="KW-0496">Mitochondrion</keyword>
<keyword evidence="14" id="KW-1185">Reference proteome</keyword>
<keyword evidence="5 13" id="KW-1133">Transmembrane helix</keyword>
<evidence type="ECO:0000256" key="8">
    <source>
        <dbReference type="ARBA" id="ARBA00023209"/>
    </source>
</evidence>
<feature type="chain" id="PRO_5042302169" description="Phosphatidylserine decarboxylase alpha chain" evidence="13">
    <location>
        <begin position="371"/>
        <end position="415"/>
    </location>
</feature>
<dbReference type="GO" id="GO:0016540">
    <property type="term" value="P:protein autoprocessing"/>
    <property type="evidence" value="ECO:0007669"/>
    <property type="project" value="UniProtKB-UniRule"/>
</dbReference>
<dbReference type="Pfam" id="PF02666">
    <property type="entry name" value="PS_Dcarbxylase"/>
    <property type="match status" value="1"/>
</dbReference>
<evidence type="ECO:0000256" key="5">
    <source>
        <dbReference type="ARBA" id="ARBA00022989"/>
    </source>
</evidence>
<keyword evidence="13" id="KW-0865">Zymogen</keyword>
<comment type="subcellular location">
    <molecule>Phosphatidylserine decarboxylase alpha chain</molecule>
    <subcellularLocation>
        <location evidence="13">Mitochondrion inner membrane</location>
        <topology evidence="13">Peripheral membrane protein</topology>
        <orientation evidence="13">Intermembrane side</orientation>
    </subcellularLocation>
    <text evidence="13">Anchored to the mitochondrial inner membrane through its interaction with the integral membrane beta chain.</text>
</comment>
<evidence type="ECO:0000256" key="4">
    <source>
        <dbReference type="ARBA" id="ARBA00022793"/>
    </source>
</evidence>
<keyword evidence="2 13" id="KW-0444">Lipid biosynthesis</keyword>
<evidence type="ECO:0000256" key="1">
    <source>
        <dbReference type="ARBA" id="ARBA00005189"/>
    </source>
</evidence>
<comment type="catalytic activity">
    <reaction evidence="13">
        <text>a 1,2-diacyl-sn-glycero-3-phospho-L-serine + H(+) = a 1,2-diacyl-sn-glycero-3-phosphoethanolamine + CO2</text>
        <dbReference type="Rhea" id="RHEA:20828"/>
        <dbReference type="ChEBI" id="CHEBI:15378"/>
        <dbReference type="ChEBI" id="CHEBI:16526"/>
        <dbReference type="ChEBI" id="CHEBI:57262"/>
        <dbReference type="ChEBI" id="CHEBI:64612"/>
        <dbReference type="EC" id="4.1.1.65"/>
    </reaction>
</comment>
<keyword evidence="7 13" id="KW-0472">Membrane</keyword>
<protein>
    <recommendedName>
        <fullName evidence="13">Phosphatidylserine decarboxylase proenzyme, mitochondrial</fullName>
        <ecNumber evidence="13">4.1.1.65</ecNumber>
    </recommendedName>
    <component>
        <recommendedName>
            <fullName evidence="13">Phosphatidylserine decarboxylase beta chain</fullName>
        </recommendedName>
    </component>
    <component>
        <recommendedName>
            <fullName evidence="13">Phosphatidylserine decarboxylase alpha chain</fullName>
        </recommendedName>
    </component>
</protein>
<keyword evidence="10 13" id="KW-1208">Phospholipid metabolism</keyword>
<dbReference type="CTD" id="23761"/>
<feature type="site" description="Cleavage (non-hydrolytic); by autocatalysis" evidence="13">
    <location>
        <begin position="370"/>
        <end position="371"/>
    </location>
</feature>
<dbReference type="GO" id="GO:0005743">
    <property type="term" value="C:mitochondrial inner membrane"/>
    <property type="evidence" value="ECO:0007669"/>
    <property type="project" value="UniProtKB-SubCell"/>
</dbReference>
<evidence type="ECO:0000256" key="12">
    <source>
        <dbReference type="ARBA" id="ARBA00045136"/>
    </source>
</evidence>
<evidence type="ECO:0000256" key="9">
    <source>
        <dbReference type="ARBA" id="ARBA00023239"/>
    </source>
</evidence>
<dbReference type="AlphaFoldDB" id="A0AAJ7BM66"/>
<proteinExistence type="inferred from homology"/>
<keyword evidence="13" id="KW-0999">Mitochondrion inner membrane</keyword>
<feature type="topological domain" description="Mitochondrial matrix" evidence="13">
    <location>
        <begin position="1"/>
        <end position="67"/>
    </location>
</feature>
<evidence type="ECO:0000256" key="2">
    <source>
        <dbReference type="ARBA" id="ARBA00022516"/>
    </source>
</evidence>
<evidence type="ECO:0000256" key="13">
    <source>
        <dbReference type="HAMAP-Rule" id="MF_03208"/>
    </source>
</evidence>
<dbReference type="InterPro" id="IPR033661">
    <property type="entry name" value="PSD_type1_euk"/>
</dbReference>
<dbReference type="GeneID" id="107264718"/>
<feature type="active site" description="Charge relay system; for autoendoproteolytic cleavage activity" evidence="13">
    <location>
        <position position="187"/>
    </location>
</feature>
<feature type="topological domain" description="Mitochondrial intermembrane" evidence="13">
    <location>
        <begin position="87"/>
        <end position="415"/>
    </location>
</feature>
<evidence type="ECO:0000256" key="10">
    <source>
        <dbReference type="ARBA" id="ARBA00023264"/>
    </source>
</evidence>
<comment type="subunit">
    <text evidence="13">Heterodimer of a large membrane-associated beta subunit and a small pyruvoyl-containing alpha subunit.</text>
</comment>
<keyword evidence="4 13" id="KW-0210">Decarboxylase</keyword>
<feature type="active site" description="Schiff-base intermediate with substrate; via pyruvic acid; for decarboxylase activity" evidence="13">
    <location>
        <position position="371"/>
    </location>
</feature>
<organism evidence="14 15">
    <name type="scientific">Cephus cinctus</name>
    <name type="common">Wheat stem sawfly</name>
    <dbReference type="NCBI Taxonomy" id="211228"/>
    <lineage>
        <taxon>Eukaryota</taxon>
        <taxon>Metazoa</taxon>
        <taxon>Ecdysozoa</taxon>
        <taxon>Arthropoda</taxon>
        <taxon>Hexapoda</taxon>
        <taxon>Insecta</taxon>
        <taxon>Pterygota</taxon>
        <taxon>Neoptera</taxon>
        <taxon>Endopterygota</taxon>
        <taxon>Hymenoptera</taxon>
        <taxon>Cephoidea</taxon>
        <taxon>Cephidae</taxon>
        <taxon>Cephus</taxon>
    </lineage>
</organism>
<keyword evidence="6 13" id="KW-0443">Lipid metabolism</keyword>
<feature type="modified residue" description="Pyruvic acid (Ser); by autocatalysis" evidence="13">
    <location>
        <position position="371"/>
    </location>
</feature>
<dbReference type="GO" id="GO:0004609">
    <property type="term" value="F:phosphatidylserine decarboxylase activity"/>
    <property type="evidence" value="ECO:0007669"/>
    <property type="project" value="UniProtKB-UniRule"/>
</dbReference>
<evidence type="ECO:0000256" key="3">
    <source>
        <dbReference type="ARBA" id="ARBA00022692"/>
    </source>
</evidence>
<evidence type="ECO:0000313" key="14">
    <source>
        <dbReference type="Proteomes" id="UP000694920"/>
    </source>
</evidence>
<evidence type="ECO:0000256" key="6">
    <source>
        <dbReference type="ARBA" id="ARBA00023098"/>
    </source>
</evidence>
<dbReference type="RefSeq" id="XP_015588761.1">
    <property type="nucleotide sequence ID" value="XM_015733275.2"/>
</dbReference>
<keyword evidence="9 13" id="KW-0456">Lyase</keyword>
<keyword evidence="3 13" id="KW-0812">Transmembrane</keyword>
<comment type="pathway">
    <text evidence="1">Lipid metabolism.</text>
</comment>
<comment type="PTM">
    <text evidence="13">Is synthesized initially as an inactive proenzyme. Formation of the active enzyme involves a self-maturation process in which the active site pyruvoyl group is generated from an internal serine residue via an autocatalytic post-translational modification. Two non-identical subunits are generated from the proenzyme in this reaction, and the pyruvate is formed at the N-terminus of the alpha chain, which is derived from the carboxyl end of the proenzyme. The autoendoproteolytic cleavage occurs by a canonical serine protease mechanism, in which the side chain hydroxyl group of the serine supplies its oxygen atom to form the C-terminus of the beta chain, while the remainder of the serine residue undergoes an oxidative deamination to produce ammonia and the pyruvoyl prosthetic group on the alpha chain. During this reaction, the Ser that is part of the protease active site of the proenzyme becomes the pyruvoyl prosthetic group, which constitutes an essential element of the active site of the mature decarboxylase.</text>
</comment>
<name>A0AAJ7BM66_CEPCN</name>
<dbReference type="GO" id="GO:0006646">
    <property type="term" value="P:phosphatidylethanolamine biosynthetic process"/>
    <property type="evidence" value="ECO:0007669"/>
    <property type="project" value="UniProtKB-UniRule"/>
</dbReference>
<dbReference type="NCBIfam" id="TIGR00163">
    <property type="entry name" value="PS_decarb"/>
    <property type="match status" value="1"/>
</dbReference>